<dbReference type="AlphaFoldDB" id="A0AAD9T5P7"/>
<dbReference type="Proteomes" id="UP001285354">
    <property type="component" value="Unassembled WGS sequence"/>
</dbReference>
<keyword evidence="2" id="KW-1185">Reference proteome</keyword>
<protein>
    <submittedName>
        <fullName evidence="1">Uncharacterized protein</fullName>
    </submittedName>
</protein>
<organism evidence="1 2">
    <name type="scientific">Diplocarpon rosae</name>
    <dbReference type="NCBI Taxonomy" id="946125"/>
    <lineage>
        <taxon>Eukaryota</taxon>
        <taxon>Fungi</taxon>
        <taxon>Dikarya</taxon>
        <taxon>Ascomycota</taxon>
        <taxon>Pezizomycotina</taxon>
        <taxon>Leotiomycetes</taxon>
        <taxon>Helotiales</taxon>
        <taxon>Drepanopezizaceae</taxon>
        <taxon>Diplocarpon</taxon>
    </lineage>
</organism>
<dbReference type="EMBL" id="JAUBYV010000001">
    <property type="protein sequence ID" value="KAK2630051.1"/>
    <property type="molecule type" value="Genomic_DNA"/>
</dbReference>
<reference evidence="1" key="1">
    <citation type="submission" date="2023-06" db="EMBL/GenBank/DDBJ databases">
        <title>Draft genome of Marssonina rosae.</title>
        <authorList>
            <person name="Cheng Q."/>
        </authorList>
    </citation>
    <scope>NUCLEOTIDE SEQUENCE</scope>
    <source>
        <strain evidence="1">R4</strain>
    </source>
</reference>
<evidence type="ECO:0000313" key="2">
    <source>
        <dbReference type="Proteomes" id="UP001285354"/>
    </source>
</evidence>
<accession>A0AAD9T5P7</accession>
<gene>
    <name evidence="1" type="ORF">QTJ16_000871</name>
</gene>
<evidence type="ECO:0000313" key="1">
    <source>
        <dbReference type="EMBL" id="KAK2630051.1"/>
    </source>
</evidence>
<proteinExistence type="predicted"/>
<sequence>MYLQQKQGRESWVNKGLTVSIASSGAGILALAAGTSSWKAGRDSDVCDEGCLGWMMDDRARTRNLLLVFWWLVTNLETLCQVLSL</sequence>
<name>A0AAD9T5P7_9HELO</name>
<comment type="caution">
    <text evidence="1">The sequence shown here is derived from an EMBL/GenBank/DDBJ whole genome shotgun (WGS) entry which is preliminary data.</text>
</comment>